<name>A0A7M7IT67_NASVI</name>
<dbReference type="GO" id="GO:0005737">
    <property type="term" value="C:cytoplasm"/>
    <property type="evidence" value="ECO:0007669"/>
    <property type="project" value="UniProtKB-SubCell"/>
</dbReference>
<dbReference type="KEGG" id="nvi:100115014"/>
<feature type="repeat" description="WD" evidence="11">
    <location>
        <begin position="653"/>
        <end position="685"/>
    </location>
</feature>
<evidence type="ECO:0000256" key="2">
    <source>
        <dbReference type="ARBA" id="ARBA00004496"/>
    </source>
</evidence>
<keyword evidence="9" id="KW-0677">Repeat</keyword>
<dbReference type="GO" id="GO:0005634">
    <property type="term" value="C:nucleus"/>
    <property type="evidence" value="ECO:0007669"/>
    <property type="project" value="UniProtKB-SubCell"/>
</dbReference>
<dbReference type="UniPathway" id="UPA00988"/>
<accession>A0A7M7IT67</accession>
<dbReference type="PANTHER" id="PTHR44111">
    <property type="entry name" value="ELONGATOR COMPLEX PROTEIN 2"/>
    <property type="match status" value="1"/>
</dbReference>
<dbReference type="InterPro" id="IPR011047">
    <property type="entry name" value="Quinoprotein_ADH-like_sf"/>
</dbReference>
<protein>
    <recommendedName>
        <fullName evidence="5">Elongator complex protein 2</fullName>
    </recommendedName>
</protein>
<keyword evidence="8" id="KW-0819">tRNA processing</keyword>
<dbReference type="Proteomes" id="UP000002358">
    <property type="component" value="Chromosome 4"/>
</dbReference>
<dbReference type="RefSeq" id="XP_016842848.2">
    <property type="nucleotide sequence ID" value="XM_016987359.3"/>
</dbReference>
<dbReference type="InterPro" id="IPR020472">
    <property type="entry name" value="WD40_PAC1"/>
</dbReference>
<evidence type="ECO:0000256" key="8">
    <source>
        <dbReference type="ARBA" id="ARBA00022694"/>
    </source>
</evidence>
<feature type="repeat" description="WD" evidence="11">
    <location>
        <begin position="215"/>
        <end position="259"/>
    </location>
</feature>
<dbReference type="GeneID" id="100115014"/>
<comment type="subcellular location">
    <subcellularLocation>
        <location evidence="2">Cytoplasm</location>
    </subcellularLocation>
    <subcellularLocation>
        <location evidence="1">Nucleus</location>
    </subcellularLocation>
</comment>
<evidence type="ECO:0000256" key="4">
    <source>
        <dbReference type="ARBA" id="ARBA00005881"/>
    </source>
</evidence>
<dbReference type="SUPFAM" id="SSF50978">
    <property type="entry name" value="WD40 repeat-like"/>
    <property type="match status" value="2"/>
</dbReference>
<dbReference type="InParanoid" id="A0A7M7IT67"/>
<keyword evidence="7 11" id="KW-0853">WD repeat</keyword>
<evidence type="ECO:0000256" key="9">
    <source>
        <dbReference type="ARBA" id="ARBA00022737"/>
    </source>
</evidence>
<reference evidence="12" key="1">
    <citation type="submission" date="2021-01" db="UniProtKB">
        <authorList>
            <consortium name="EnsemblMetazoa"/>
        </authorList>
    </citation>
    <scope>IDENTIFICATION</scope>
</reference>
<dbReference type="EnsemblMetazoa" id="XM_016987359">
    <property type="protein sequence ID" value="XP_016842848"/>
    <property type="gene ID" value="LOC100115014"/>
</dbReference>
<evidence type="ECO:0000256" key="1">
    <source>
        <dbReference type="ARBA" id="ARBA00004123"/>
    </source>
</evidence>
<dbReference type="InterPro" id="IPR015943">
    <property type="entry name" value="WD40/YVTN_repeat-like_dom_sf"/>
</dbReference>
<evidence type="ECO:0000256" key="6">
    <source>
        <dbReference type="ARBA" id="ARBA00022490"/>
    </source>
</evidence>
<dbReference type="SMART" id="SM00320">
    <property type="entry name" value="WD40"/>
    <property type="match status" value="11"/>
</dbReference>
<organism evidence="12 13">
    <name type="scientific">Nasonia vitripennis</name>
    <name type="common">Parasitic wasp</name>
    <dbReference type="NCBI Taxonomy" id="7425"/>
    <lineage>
        <taxon>Eukaryota</taxon>
        <taxon>Metazoa</taxon>
        <taxon>Ecdysozoa</taxon>
        <taxon>Arthropoda</taxon>
        <taxon>Hexapoda</taxon>
        <taxon>Insecta</taxon>
        <taxon>Pterygota</taxon>
        <taxon>Neoptera</taxon>
        <taxon>Endopterygota</taxon>
        <taxon>Hymenoptera</taxon>
        <taxon>Apocrita</taxon>
        <taxon>Proctotrupomorpha</taxon>
        <taxon>Chalcidoidea</taxon>
        <taxon>Pteromalidae</taxon>
        <taxon>Pteromalinae</taxon>
        <taxon>Nasonia</taxon>
    </lineage>
</organism>
<evidence type="ECO:0000256" key="10">
    <source>
        <dbReference type="ARBA" id="ARBA00023242"/>
    </source>
</evidence>
<dbReference type="InterPro" id="IPR036322">
    <property type="entry name" value="WD40_repeat_dom_sf"/>
</dbReference>
<dbReference type="GO" id="GO:0002098">
    <property type="term" value="P:tRNA wobble uridine modification"/>
    <property type="evidence" value="ECO:0007669"/>
    <property type="project" value="InterPro"/>
</dbReference>
<evidence type="ECO:0000313" key="13">
    <source>
        <dbReference type="Proteomes" id="UP000002358"/>
    </source>
</evidence>
<dbReference type="GO" id="GO:0033588">
    <property type="term" value="C:elongator holoenzyme complex"/>
    <property type="evidence" value="ECO:0007669"/>
    <property type="project" value="InterPro"/>
</dbReference>
<dbReference type="PRINTS" id="PR00320">
    <property type="entry name" value="GPROTEINBRPT"/>
</dbReference>
<comment type="similarity">
    <text evidence="4">Belongs to the WD repeat ELP2 family.</text>
</comment>
<keyword evidence="10" id="KW-0539">Nucleus</keyword>
<dbReference type="OrthoDB" id="27911at2759"/>
<comment type="pathway">
    <text evidence="3">tRNA modification; 5-methoxycarbonylmethyl-2-thiouridine-tRNA biosynthesis.</text>
</comment>
<evidence type="ECO:0000256" key="5">
    <source>
        <dbReference type="ARBA" id="ARBA00020267"/>
    </source>
</evidence>
<dbReference type="SUPFAM" id="SSF50998">
    <property type="entry name" value="Quinoprotein alcohol dehydrogenase-like"/>
    <property type="match status" value="1"/>
</dbReference>
<dbReference type="Gene3D" id="2.130.10.10">
    <property type="entry name" value="YVTN repeat-like/Quinoprotein amine dehydrogenase"/>
    <property type="match status" value="5"/>
</dbReference>
<evidence type="ECO:0000256" key="11">
    <source>
        <dbReference type="PROSITE-ProRule" id="PRU00221"/>
    </source>
</evidence>
<dbReference type="InterPro" id="IPR037289">
    <property type="entry name" value="Elp2"/>
</dbReference>
<dbReference type="SMR" id="A0A7M7IT67"/>
<dbReference type="PROSITE" id="PS50082">
    <property type="entry name" value="WD_REPEATS_2"/>
    <property type="match status" value="3"/>
</dbReference>
<feature type="repeat" description="WD" evidence="11">
    <location>
        <begin position="604"/>
        <end position="630"/>
    </location>
</feature>
<dbReference type="PROSITE" id="PS50294">
    <property type="entry name" value="WD_REPEATS_REGION"/>
    <property type="match status" value="2"/>
</dbReference>
<evidence type="ECO:0000313" key="12">
    <source>
        <dbReference type="EnsemblMetazoa" id="XP_016842848"/>
    </source>
</evidence>
<keyword evidence="13" id="KW-1185">Reference proteome</keyword>
<dbReference type="FunFam" id="2.130.10.10:FF:000400">
    <property type="entry name" value="Elongator acetyltransferase complex subunit 2"/>
    <property type="match status" value="1"/>
</dbReference>
<dbReference type="Pfam" id="PF00400">
    <property type="entry name" value="WD40"/>
    <property type="match status" value="7"/>
</dbReference>
<evidence type="ECO:0000256" key="7">
    <source>
        <dbReference type="ARBA" id="ARBA00022574"/>
    </source>
</evidence>
<keyword evidence="6" id="KW-0963">Cytoplasm</keyword>
<proteinExistence type="inferred from homology"/>
<dbReference type="InterPro" id="IPR001680">
    <property type="entry name" value="WD40_rpt"/>
</dbReference>
<sequence length="802" mass="90177">MIKTSYISCACNRLPHTADWGSNNLICYAANNAVAIYDPEAKKFGSVLSTLHAHSDRVNVVRWIRPRFLKAETEFLSASSDGTAIIWNATDLKAGSFKPTDILRINEPTTICDAIYFSSNPSDLLICTGSIDGDFRFWLRVGDQEIEPTQILNFSKKLPIEARLALLQSQHGENPNPLLLLAMEDSTILLYSTTCNKVNDSNQKKIGDFVKVQTLVGHEDWVTCIDYFLTDSNDLFIATGSQDNTIRLWKISSCTNNQSAIDETGELKHKKQNFFIHNREYEIILESILSGHDAWIYEVHWHPAIEVNGRRSQPMKLLSCSLDKSAIIWEPSGSAGIWSEIMRVGEVGGNSSGFYGCKFGPNGKSILTHGYHGSFHMWNYQEKSQGWVPRTAPSGHFAGVVDLCWDPKGRFLLTASIDQTTRVHAPWPQENGEESWHEIGRPQIHGYDMSCLAMLKPYMFASGAEEKVVRIFIVPLTFKNYLERITDDVDEFNADTMAEGASVPALGLTNKAVLDDEPNDIKSQNNQIENSRNINYDEPPLEEELVRGTLWPELQKLYGHGYEIFSMAARHDGTLLATSSKSTSAEHAAIILWNTKSWSQAQKLSAHQLTVTQLAFSPNDKYLLSVSRDRRWALFINCENEKYELLVISSKKDSLHTRIIWCCAWTNDSKYFATGSRDGKVGIWSANINKDETPSPVTDLHVNDSSVTALAFAPLEAQDKFFYILAIGYESGSIDVRKIHQIDNQESYDWVQLAFLQSSSAHQSTVKRLAFRPQHKTQQKNVIQLASCGSDSVVKIHDILLE</sequence>
<evidence type="ECO:0000256" key="3">
    <source>
        <dbReference type="ARBA" id="ARBA00005043"/>
    </source>
</evidence>
<dbReference type="CTD" id="55250"/>
<dbReference type="AlphaFoldDB" id="A0A7M7IT67"/>
<dbReference type="PANTHER" id="PTHR44111:SF1">
    <property type="entry name" value="ELONGATOR COMPLEX PROTEIN 2"/>
    <property type="match status" value="1"/>
</dbReference>
<dbReference type="FunCoup" id="A0A7M7IT67">
    <property type="interactions" value="1305"/>
</dbReference>